<evidence type="ECO:0000313" key="10">
    <source>
        <dbReference type="EMBL" id="GAN55182.1"/>
    </source>
</evidence>
<dbReference type="Pfam" id="PF00270">
    <property type="entry name" value="DEAD"/>
    <property type="match status" value="1"/>
</dbReference>
<dbReference type="GO" id="GO:0003677">
    <property type="term" value="F:DNA binding"/>
    <property type="evidence" value="ECO:0007669"/>
    <property type="project" value="UniProtKB-KW"/>
</dbReference>
<accession>A0A0D6MNA6</accession>
<evidence type="ECO:0000259" key="9">
    <source>
        <dbReference type="PROSITE" id="PS51194"/>
    </source>
</evidence>
<dbReference type="PANTHER" id="PTHR47964:SF1">
    <property type="entry name" value="ATP-DEPENDENT DNA HELICASE HOMOLOG RECG, CHLOROPLASTIC"/>
    <property type="match status" value="1"/>
</dbReference>
<feature type="domain" description="Helicase ATP-binding" evidence="8">
    <location>
        <begin position="352"/>
        <end position="519"/>
    </location>
</feature>
<dbReference type="InterPro" id="IPR001650">
    <property type="entry name" value="Helicase_C-like"/>
</dbReference>
<name>A0A0D6MNA6_9PROT</name>
<keyword evidence="3" id="KW-0378">Hydrolase</keyword>
<evidence type="ECO:0000256" key="7">
    <source>
        <dbReference type="ARBA" id="ARBA00023204"/>
    </source>
</evidence>
<evidence type="ECO:0000256" key="1">
    <source>
        <dbReference type="ARBA" id="ARBA00022741"/>
    </source>
</evidence>
<keyword evidence="6" id="KW-0238">DNA-binding</keyword>
<comment type="caution">
    <text evidence="10">The sequence shown here is derived from an EMBL/GenBank/DDBJ whole genome shotgun (WGS) entry which is preliminary data.</text>
</comment>
<keyword evidence="11" id="KW-1185">Reference proteome</keyword>
<dbReference type="NCBIfam" id="NF008164">
    <property type="entry name" value="PRK10917.1-2"/>
    <property type="match status" value="1"/>
</dbReference>
<dbReference type="InterPro" id="IPR012340">
    <property type="entry name" value="NA-bd_OB-fold"/>
</dbReference>
<dbReference type="EMBL" id="BALE01000040">
    <property type="protein sequence ID" value="GAN55182.1"/>
    <property type="molecule type" value="Genomic_DNA"/>
</dbReference>
<dbReference type="SUPFAM" id="SSF52540">
    <property type="entry name" value="P-loop containing nucleoside triphosphate hydrolases"/>
    <property type="match status" value="2"/>
</dbReference>
<organism evidence="10 11">
    <name type="scientific">Tanticharoenia sakaeratensis NBRC 103193</name>
    <dbReference type="NCBI Taxonomy" id="1231623"/>
    <lineage>
        <taxon>Bacteria</taxon>
        <taxon>Pseudomonadati</taxon>
        <taxon>Pseudomonadota</taxon>
        <taxon>Alphaproteobacteria</taxon>
        <taxon>Acetobacterales</taxon>
        <taxon>Acetobacteraceae</taxon>
        <taxon>Tanticharoenia</taxon>
    </lineage>
</organism>
<sequence length="775" mass="83498">MAERQFRLAHRALFACHSSRADATRHIRALATVSFCSIPALSYSLAAMTCQPIPDVQPATIRDPVAEIAPLLAPLSGLTGIPPRLAPLLTKLVGGNRVVDLLFHLPTDVIDRRDTVMLSVARNARQPGAVLTVTATITGVSHPARPRQPLRVHVRDETDEAELVFFGPNAARRLRAGDVIAVSGPFDLYAGRIVFRSPDYVVPAAQIERIPLLDPVWPLTAGVFHSSIANAMRRALACLPEALPEWLDKELVRRRRWPGFAQAIRILQSPGAVREVLDATHWASISERARSRLACDEVLADQLCLALARVAARNRAGRAMSGNGTLRTEALRRFGFAPTGAQTRAVGQIGHDMAQPRQMMRLLQGDVGAGKTLVAALAMLQAVESGAQAALMAPTEILARQHFATLERLCPTEVAFLSGSVTGRMRREALARIADGRARIVVGTHALFQDKVAFADLGLAVIDEQHRFGVEQRLALGAKGLLRADGSAGVPADILVMTATPIPRTLLLTQWGDMQVSRLDEKPPGRSPVRTSIHPMASLNEVTAGIGRALAQGVQVFWVCPLIEESAKLDAAAAEARWASLTQIFPKLGADGIGLAHGRQDIAVREDALLAFREGRTRCLVATTVIEVGVDIPSASVMVIEHAERFGLAQLHQLRGRVGRGHAQSFCLLLFDEQAAQTGRRRLALLRDTEDGFVIADEDFRTRGGGDLAGSRQSGLPGFRLATGARLDLLVTLAAQDSARVIDTDPGLKQPRGQAIRLALAMFDRATPGRILSAG</sequence>
<dbReference type="PROSITE" id="PS51194">
    <property type="entry name" value="HELICASE_CTER"/>
    <property type="match status" value="1"/>
</dbReference>
<dbReference type="PANTHER" id="PTHR47964">
    <property type="entry name" value="ATP-DEPENDENT DNA HELICASE HOMOLOG RECG, CHLOROPLASTIC"/>
    <property type="match status" value="1"/>
</dbReference>
<evidence type="ECO:0000256" key="5">
    <source>
        <dbReference type="ARBA" id="ARBA00022840"/>
    </source>
</evidence>
<dbReference type="STRING" id="1231623.Tasa_040_004"/>
<dbReference type="SUPFAM" id="SSF50249">
    <property type="entry name" value="Nucleic acid-binding proteins"/>
    <property type="match status" value="1"/>
</dbReference>
<dbReference type="PROSITE" id="PS51192">
    <property type="entry name" value="HELICASE_ATP_BIND_1"/>
    <property type="match status" value="1"/>
</dbReference>
<keyword evidence="4 10" id="KW-0347">Helicase</keyword>
<dbReference type="AlphaFoldDB" id="A0A0D6MNA6"/>
<evidence type="ECO:0000256" key="6">
    <source>
        <dbReference type="ARBA" id="ARBA00023125"/>
    </source>
</evidence>
<dbReference type="GO" id="GO:0016787">
    <property type="term" value="F:hydrolase activity"/>
    <property type="evidence" value="ECO:0007669"/>
    <property type="project" value="UniProtKB-KW"/>
</dbReference>
<proteinExistence type="predicted"/>
<dbReference type="GO" id="GO:0006281">
    <property type="term" value="P:DNA repair"/>
    <property type="evidence" value="ECO:0007669"/>
    <property type="project" value="UniProtKB-KW"/>
</dbReference>
<dbReference type="GO" id="GO:0005524">
    <property type="term" value="F:ATP binding"/>
    <property type="evidence" value="ECO:0007669"/>
    <property type="project" value="UniProtKB-KW"/>
</dbReference>
<dbReference type="InterPro" id="IPR027417">
    <property type="entry name" value="P-loop_NTPase"/>
</dbReference>
<dbReference type="CDD" id="cd04488">
    <property type="entry name" value="RecG_wedge_OBF"/>
    <property type="match status" value="1"/>
</dbReference>
<dbReference type="InterPro" id="IPR045562">
    <property type="entry name" value="RecG_dom3_C"/>
</dbReference>
<dbReference type="InterPro" id="IPR014001">
    <property type="entry name" value="Helicase_ATP-bd"/>
</dbReference>
<dbReference type="InterPro" id="IPR047112">
    <property type="entry name" value="RecG/Mfd"/>
</dbReference>
<evidence type="ECO:0000259" key="8">
    <source>
        <dbReference type="PROSITE" id="PS51192"/>
    </source>
</evidence>
<evidence type="ECO:0000256" key="4">
    <source>
        <dbReference type="ARBA" id="ARBA00022806"/>
    </source>
</evidence>
<gene>
    <name evidence="10" type="ORF">Tasa_040_004</name>
</gene>
<dbReference type="Gene3D" id="3.40.50.300">
    <property type="entry name" value="P-loop containing nucleotide triphosphate hydrolases"/>
    <property type="match status" value="2"/>
</dbReference>
<dbReference type="SMART" id="SM00490">
    <property type="entry name" value="HELICc"/>
    <property type="match status" value="1"/>
</dbReference>
<evidence type="ECO:0000313" key="11">
    <source>
        <dbReference type="Proteomes" id="UP000032679"/>
    </source>
</evidence>
<keyword evidence="5" id="KW-0067">ATP-binding</keyword>
<dbReference type="Pfam" id="PF00271">
    <property type="entry name" value="Helicase_C"/>
    <property type="match status" value="1"/>
</dbReference>
<dbReference type="Proteomes" id="UP000032679">
    <property type="component" value="Unassembled WGS sequence"/>
</dbReference>
<dbReference type="GO" id="GO:0003678">
    <property type="term" value="F:DNA helicase activity"/>
    <property type="evidence" value="ECO:0007669"/>
    <property type="project" value="TreeGrafter"/>
</dbReference>
<dbReference type="InterPro" id="IPR011545">
    <property type="entry name" value="DEAD/DEAH_box_helicase_dom"/>
</dbReference>
<evidence type="ECO:0000256" key="3">
    <source>
        <dbReference type="ARBA" id="ARBA00022801"/>
    </source>
</evidence>
<reference evidence="10 11" key="1">
    <citation type="submission" date="2012-10" db="EMBL/GenBank/DDBJ databases">
        <title>Genome sequencing of Tanticharoenia sakaeratensis NBRC 103193.</title>
        <authorList>
            <person name="Azuma Y."/>
            <person name="Hadano H."/>
            <person name="Hirakawa H."/>
            <person name="Matsushita K."/>
        </authorList>
    </citation>
    <scope>NUCLEOTIDE SEQUENCE [LARGE SCALE GENOMIC DNA]</scope>
    <source>
        <strain evidence="10 11">NBRC 103193</strain>
    </source>
</reference>
<keyword evidence="1" id="KW-0547">Nucleotide-binding</keyword>
<dbReference type="SMART" id="SM00487">
    <property type="entry name" value="DEXDc"/>
    <property type="match status" value="1"/>
</dbReference>
<dbReference type="CDD" id="cd17992">
    <property type="entry name" value="DEXHc_RecG"/>
    <property type="match status" value="1"/>
</dbReference>
<feature type="domain" description="Helicase C-terminal" evidence="9">
    <location>
        <begin position="552"/>
        <end position="701"/>
    </location>
</feature>
<dbReference type="Pfam" id="PF19833">
    <property type="entry name" value="RecG_dom3_C"/>
    <property type="match status" value="1"/>
</dbReference>
<keyword evidence="7" id="KW-0234">DNA repair</keyword>
<dbReference type="Gene3D" id="2.40.50.140">
    <property type="entry name" value="Nucleic acid-binding proteins"/>
    <property type="match status" value="1"/>
</dbReference>
<evidence type="ECO:0000256" key="2">
    <source>
        <dbReference type="ARBA" id="ARBA00022763"/>
    </source>
</evidence>
<protein>
    <submittedName>
        <fullName evidence="10">ATP-dependent DNA helicase RecG</fullName>
    </submittedName>
</protein>
<keyword evidence="2" id="KW-0227">DNA damage</keyword>